<evidence type="ECO:0000256" key="1">
    <source>
        <dbReference type="SAM" id="Phobius"/>
    </source>
</evidence>
<dbReference type="PATRIC" id="fig|768679.9.peg.888"/>
<feature type="transmembrane region" description="Helical" evidence="1">
    <location>
        <begin position="5"/>
        <end position="25"/>
    </location>
</feature>
<accession>G4RPN8</accession>
<dbReference type="PaxDb" id="768679-TTX_0879"/>
<keyword evidence="1" id="KW-0812">Transmembrane</keyword>
<organism evidence="2 3">
    <name type="scientific">Thermoproteus tenax (strain ATCC 35583 / DSM 2078 / JCM 9277 / NBRC 100435 / Kra 1)</name>
    <dbReference type="NCBI Taxonomy" id="768679"/>
    <lineage>
        <taxon>Archaea</taxon>
        <taxon>Thermoproteota</taxon>
        <taxon>Thermoprotei</taxon>
        <taxon>Thermoproteales</taxon>
        <taxon>Thermoproteaceae</taxon>
        <taxon>Thermoproteus</taxon>
    </lineage>
</organism>
<feature type="transmembrane region" description="Helical" evidence="1">
    <location>
        <begin position="130"/>
        <end position="157"/>
    </location>
</feature>
<dbReference type="HOGENOM" id="CLU_1691630_0_0_2"/>
<evidence type="ECO:0000313" key="2">
    <source>
        <dbReference type="EMBL" id="CCC81533.1"/>
    </source>
</evidence>
<protein>
    <submittedName>
        <fullName evidence="2">Uncharacterized protein</fullName>
    </submittedName>
</protein>
<dbReference type="RefSeq" id="WP_014126789.1">
    <property type="nucleotide sequence ID" value="NC_016070.1"/>
</dbReference>
<keyword evidence="1" id="KW-1133">Transmembrane helix</keyword>
<sequence>MRASLFVIIAGAILVAIAVALFLVASPTKQLNFVVNEALGQLNKSEAVTLKPGENVSLVFPNPVILIINSSEHIYVYQSGTSSPVVESNVDNITAIAVAPNVTVYLVNNHTNYVYIKYAAIPIGQSLTNALLATLVSLGLGFIGFIVLVVGFVLFALKK</sequence>
<dbReference type="eggNOG" id="arCOG07198">
    <property type="taxonomic scope" value="Archaea"/>
</dbReference>
<dbReference type="AlphaFoldDB" id="G4RPN8"/>
<dbReference type="EMBL" id="FN869859">
    <property type="protein sequence ID" value="CCC81533.1"/>
    <property type="molecule type" value="Genomic_DNA"/>
</dbReference>
<proteinExistence type="predicted"/>
<evidence type="ECO:0000313" key="3">
    <source>
        <dbReference type="Proteomes" id="UP000002654"/>
    </source>
</evidence>
<dbReference type="KEGG" id="ttn:TTX_0879"/>
<reference evidence="2 3" key="1">
    <citation type="journal article" date="2011" name="PLoS ONE">
        <title>The complete genome sequence of Thermoproteus tenax: a physiologically versatile member of the Crenarchaeota.</title>
        <authorList>
            <person name="Siebers B."/>
            <person name="Zaparty M."/>
            <person name="Raddatz G."/>
            <person name="Tjaden B."/>
            <person name="Albers S.V."/>
            <person name="Bell S.D."/>
            <person name="Blombach F."/>
            <person name="Kletzin A."/>
            <person name="Kyrpides N."/>
            <person name="Lanz C."/>
            <person name="Plagens A."/>
            <person name="Rampp M."/>
            <person name="Rosinus A."/>
            <person name="von Jan M."/>
            <person name="Makarova K.S."/>
            <person name="Klenk H.P."/>
            <person name="Schuster S.C."/>
            <person name="Hensel R."/>
        </authorList>
    </citation>
    <scope>NUCLEOTIDE SEQUENCE [LARGE SCALE GENOMIC DNA]</scope>
    <source>
        <strain evidence="3">ATCC 35583 / DSM 2078 / JCM 9277 / NBRC 100435 / Kra 1</strain>
    </source>
</reference>
<dbReference type="STRING" id="768679.TTX_0879"/>
<keyword evidence="3" id="KW-1185">Reference proteome</keyword>
<dbReference type="Proteomes" id="UP000002654">
    <property type="component" value="Chromosome"/>
</dbReference>
<keyword evidence="1" id="KW-0472">Membrane</keyword>
<name>G4RPN8_THETK</name>
<gene>
    <name evidence="2" type="ordered locus">TTX_0879</name>
</gene>
<dbReference type="OrthoDB" id="29063at2157"/>
<dbReference type="GeneID" id="11261773"/>